<feature type="binding site" evidence="8">
    <location>
        <position position="63"/>
    </location>
    <ligand>
        <name>Zn(2+)</name>
        <dbReference type="ChEBI" id="CHEBI:29105"/>
    </ligand>
</feature>
<gene>
    <name evidence="11" type="ORF">AMK59_6525</name>
</gene>
<comment type="subcellular location">
    <subcellularLocation>
        <location evidence="1">Nucleus</location>
    </subcellularLocation>
</comment>
<keyword evidence="12" id="KW-1185">Reference proteome</keyword>
<evidence type="ECO:0000256" key="8">
    <source>
        <dbReference type="PROSITE-ProRule" id="PRU01263"/>
    </source>
</evidence>
<dbReference type="InterPro" id="IPR013087">
    <property type="entry name" value="Znf_C2H2_type"/>
</dbReference>
<feature type="domain" description="C2H2-type" evidence="9">
    <location>
        <begin position="208"/>
        <end position="235"/>
    </location>
</feature>
<evidence type="ECO:0000256" key="3">
    <source>
        <dbReference type="ARBA" id="ARBA00022737"/>
    </source>
</evidence>
<evidence type="ECO:0000259" key="10">
    <source>
        <dbReference type="PROSITE" id="PS51915"/>
    </source>
</evidence>
<dbReference type="SMART" id="SM00868">
    <property type="entry name" value="zf-AD"/>
    <property type="match status" value="1"/>
</dbReference>
<feature type="domain" description="C2H2-type" evidence="9">
    <location>
        <begin position="295"/>
        <end position="319"/>
    </location>
</feature>
<dbReference type="SUPFAM" id="SSF57716">
    <property type="entry name" value="Glucocorticoid receptor-like (DNA-binding domain)"/>
    <property type="match status" value="1"/>
</dbReference>
<dbReference type="SMART" id="SM00355">
    <property type="entry name" value="ZnF_C2H2"/>
    <property type="match status" value="5"/>
</dbReference>
<evidence type="ECO:0000313" key="12">
    <source>
        <dbReference type="Proteomes" id="UP000051574"/>
    </source>
</evidence>
<feature type="domain" description="C2H2-type" evidence="9">
    <location>
        <begin position="236"/>
        <end position="263"/>
    </location>
</feature>
<evidence type="ECO:0000256" key="6">
    <source>
        <dbReference type="ARBA" id="ARBA00023242"/>
    </source>
</evidence>
<feature type="domain" description="C2H2-type" evidence="9">
    <location>
        <begin position="179"/>
        <end position="206"/>
    </location>
</feature>
<feature type="non-terminal residue" evidence="11">
    <location>
        <position position="319"/>
    </location>
</feature>
<dbReference type="PROSITE" id="PS51915">
    <property type="entry name" value="ZAD"/>
    <property type="match status" value="1"/>
</dbReference>
<dbReference type="FunFam" id="3.30.160.60:FF:000870">
    <property type="entry name" value="zinc finger protein 197 isoform X1"/>
    <property type="match status" value="1"/>
</dbReference>
<dbReference type="PROSITE" id="PS00028">
    <property type="entry name" value="ZINC_FINGER_C2H2_1"/>
    <property type="match status" value="5"/>
</dbReference>
<dbReference type="GO" id="GO:0008270">
    <property type="term" value="F:zinc ion binding"/>
    <property type="evidence" value="ECO:0007669"/>
    <property type="project" value="UniProtKB-UniRule"/>
</dbReference>
<evidence type="ECO:0000259" key="9">
    <source>
        <dbReference type="PROSITE" id="PS50157"/>
    </source>
</evidence>
<dbReference type="Gene3D" id="3.40.1800.20">
    <property type="match status" value="1"/>
</dbReference>
<organism evidence="11 12">
    <name type="scientific">Oryctes borbonicus</name>
    <dbReference type="NCBI Taxonomy" id="1629725"/>
    <lineage>
        <taxon>Eukaryota</taxon>
        <taxon>Metazoa</taxon>
        <taxon>Ecdysozoa</taxon>
        <taxon>Arthropoda</taxon>
        <taxon>Hexapoda</taxon>
        <taxon>Insecta</taxon>
        <taxon>Pterygota</taxon>
        <taxon>Neoptera</taxon>
        <taxon>Endopterygota</taxon>
        <taxon>Coleoptera</taxon>
        <taxon>Polyphaga</taxon>
        <taxon>Scarabaeiformia</taxon>
        <taxon>Scarabaeidae</taxon>
        <taxon>Dynastinae</taxon>
        <taxon>Oryctes</taxon>
    </lineage>
</organism>
<dbReference type="PANTHER" id="PTHR24379">
    <property type="entry name" value="KRAB AND ZINC FINGER DOMAIN-CONTAINING"/>
    <property type="match status" value="1"/>
</dbReference>
<accession>A0A0T6AT91</accession>
<evidence type="ECO:0000256" key="7">
    <source>
        <dbReference type="PROSITE-ProRule" id="PRU00042"/>
    </source>
</evidence>
<evidence type="ECO:0000256" key="4">
    <source>
        <dbReference type="ARBA" id="ARBA00022771"/>
    </source>
</evidence>
<dbReference type="PROSITE" id="PS50157">
    <property type="entry name" value="ZINC_FINGER_C2H2_2"/>
    <property type="match status" value="5"/>
</dbReference>
<dbReference type="SUPFAM" id="SSF57667">
    <property type="entry name" value="beta-beta-alpha zinc fingers"/>
    <property type="match status" value="3"/>
</dbReference>
<evidence type="ECO:0000256" key="2">
    <source>
        <dbReference type="ARBA" id="ARBA00022723"/>
    </source>
</evidence>
<dbReference type="AlphaFoldDB" id="A0A0T6AT91"/>
<keyword evidence="3" id="KW-0677">Repeat</keyword>
<dbReference type="Pfam" id="PF00096">
    <property type="entry name" value="zf-C2H2"/>
    <property type="match status" value="3"/>
</dbReference>
<name>A0A0T6AT91_9SCAR</name>
<feature type="domain" description="C2H2-type" evidence="9">
    <location>
        <begin position="267"/>
        <end position="294"/>
    </location>
</feature>
<feature type="binding site" evidence="8">
    <location>
        <position position="60"/>
    </location>
    <ligand>
        <name>Zn(2+)</name>
        <dbReference type="ChEBI" id="CHEBI:29105"/>
    </ligand>
</feature>
<sequence length="319" mass="37033">MDKEGDITKVCRTCLTQAKRMRTIFEVKLSNVHNIRVIDFIRRLTSIKIAKSDELPNNICVHCINDLCKAFDFAQMCIDNDTKLKEWLKKNQVLEVRENLEQAAEKENGSDSIDDDDIKIEINEKPTFGNEIIIIKNEIQHENLLESKDADFDQVLQVDIISNVGYTKEEHHEIATEHYACNICCKGFKKESHLKSHSRVHNKAQDIFICNVCGQKFNYLYLLKKHSYKHQEEKPFPCTHCDKGCITAESLRRHMKTHDTDYVKKIHVCDICSKEFRYPSFLAEHMKNHTGEKPFLCSICGKGFRQSGALQYHIRSHTG</sequence>
<feature type="binding site" evidence="8">
    <location>
        <position position="11"/>
    </location>
    <ligand>
        <name>Zn(2+)</name>
        <dbReference type="ChEBI" id="CHEBI:29105"/>
    </ligand>
</feature>
<dbReference type="GO" id="GO:0005634">
    <property type="term" value="C:nucleus"/>
    <property type="evidence" value="ECO:0007669"/>
    <property type="project" value="UniProtKB-SubCell"/>
</dbReference>
<reference evidence="11 12" key="1">
    <citation type="submission" date="2015-09" db="EMBL/GenBank/DDBJ databases">
        <title>Draft genome of the scarab beetle Oryctes borbonicus.</title>
        <authorList>
            <person name="Meyer J.M."/>
            <person name="Markov G.V."/>
            <person name="Baskaran P."/>
            <person name="Herrmann M."/>
            <person name="Sommer R.J."/>
            <person name="Roedelsperger C."/>
        </authorList>
    </citation>
    <scope>NUCLEOTIDE SEQUENCE [LARGE SCALE GENOMIC DNA]</scope>
    <source>
        <strain evidence="11">OB123</strain>
        <tissue evidence="11">Whole animal</tissue>
    </source>
</reference>
<feature type="domain" description="ZAD" evidence="10">
    <location>
        <begin position="9"/>
        <end position="87"/>
    </location>
</feature>
<dbReference type="PANTHER" id="PTHR24379:SF121">
    <property type="entry name" value="C2H2-TYPE DOMAIN-CONTAINING PROTEIN"/>
    <property type="match status" value="1"/>
</dbReference>
<comment type="caution">
    <text evidence="11">The sequence shown here is derived from an EMBL/GenBank/DDBJ whole genome shotgun (WGS) entry which is preliminary data.</text>
</comment>
<evidence type="ECO:0000313" key="11">
    <source>
        <dbReference type="EMBL" id="KRT78355.1"/>
    </source>
</evidence>
<dbReference type="InterPro" id="IPR012934">
    <property type="entry name" value="Znf_AD"/>
</dbReference>
<keyword evidence="2 8" id="KW-0479">Metal-binding</keyword>
<dbReference type="Gene3D" id="3.30.160.60">
    <property type="entry name" value="Classic Zinc Finger"/>
    <property type="match status" value="5"/>
</dbReference>
<proteinExistence type="predicted"/>
<dbReference type="InterPro" id="IPR036236">
    <property type="entry name" value="Znf_C2H2_sf"/>
</dbReference>
<dbReference type="Pfam" id="PF13912">
    <property type="entry name" value="zf-C2H2_6"/>
    <property type="match status" value="1"/>
</dbReference>
<dbReference type="FunFam" id="3.30.160.60:FF:002343">
    <property type="entry name" value="Zinc finger protein 33A"/>
    <property type="match status" value="1"/>
</dbReference>
<evidence type="ECO:0000256" key="5">
    <source>
        <dbReference type="ARBA" id="ARBA00022833"/>
    </source>
</evidence>
<dbReference type="Pfam" id="PF07776">
    <property type="entry name" value="zf-AD"/>
    <property type="match status" value="1"/>
</dbReference>
<keyword evidence="4 7" id="KW-0863">Zinc-finger</keyword>
<evidence type="ECO:0000256" key="1">
    <source>
        <dbReference type="ARBA" id="ARBA00004123"/>
    </source>
</evidence>
<dbReference type="OrthoDB" id="9439903at2759"/>
<keyword evidence="5 8" id="KW-0862">Zinc</keyword>
<dbReference type="EMBL" id="LJIG01022859">
    <property type="protein sequence ID" value="KRT78355.1"/>
    <property type="molecule type" value="Genomic_DNA"/>
</dbReference>
<dbReference type="GO" id="GO:0006355">
    <property type="term" value="P:regulation of DNA-templated transcription"/>
    <property type="evidence" value="ECO:0007669"/>
    <property type="project" value="UniProtKB-ARBA"/>
</dbReference>
<feature type="binding site" evidence="8">
    <location>
        <position position="14"/>
    </location>
    <ligand>
        <name>Zn(2+)</name>
        <dbReference type="ChEBI" id="CHEBI:29105"/>
    </ligand>
</feature>
<keyword evidence="6" id="KW-0539">Nucleus</keyword>
<protein>
    <submittedName>
        <fullName evidence="11">Zinc-finger associated domain containing protein</fullName>
    </submittedName>
</protein>
<dbReference type="Proteomes" id="UP000051574">
    <property type="component" value="Unassembled WGS sequence"/>
</dbReference>